<protein>
    <submittedName>
        <fullName evidence="1">Putative secreted protein</fullName>
    </submittedName>
</protein>
<evidence type="ECO:0000313" key="1">
    <source>
        <dbReference type="EMBL" id="MBW76041.1"/>
    </source>
</evidence>
<proteinExistence type="predicted"/>
<dbReference type="AlphaFoldDB" id="A0A2M4DEY4"/>
<accession>A0A2M4DEY4</accession>
<dbReference type="EMBL" id="GGFL01011863">
    <property type="protein sequence ID" value="MBW76041.1"/>
    <property type="molecule type" value="Transcribed_RNA"/>
</dbReference>
<sequence>MIRAERSPGTPLPLTLVALVPLLVPSPSALLLAAKRLRRISAPEANNPDSSGGSGDIERVGEPSGLLQGVTVGEKLGPAGVLRALGVTALIPRSLSIDARPRLTLNVEQELRRDRLDLGVEGAVGCREGHSDAICEDICEGGKLNVTAVVPSSGCKTVLLV</sequence>
<reference evidence="1" key="1">
    <citation type="submission" date="2018-01" db="EMBL/GenBank/DDBJ databases">
        <title>An insight into the sialome of Amazonian anophelines.</title>
        <authorList>
            <person name="Ribeiro J.M."/>
            <person name="Scarpassa V."/>
            <person name="Calvo E."/>
        </authorList>
    </citation>
    <scope>NUCLEOTIDE SEQUENCE</scope>
</reference>
<organism evidence="1">
    <name type="scientific">Anopheles darlingi</name>
    <name type="common">Mosquito</name>
    <dbReference type="NCBI Taxonomy" id="43151"/>
    <lineage>
        <taxon>Eukaryota</taxon>
        <taxon>Metazoa</taxon>
        <taxon>Ecdysozoa</taxon>
        <taxon>Arthropoda</taxon>
        <taxon>Hexapoda</taxon>
        <taxon>Insecta</taxon>
        <taxon>Pterygota</taxon>
        <taxon>Neoptera</taxon>
        <taxon>Endopterygota</taxon>
        <taxon>Diptera</taxon>
        <taxon>Nematocera</taxon>
        <taxon>Culicoidea</taxon>
        <taxon>Culicidae</taxon>
        <taxon>Anophelinae</taxon>
        <taxon>Anopheles</taxon>
    </lineage>
</organism>
<name>A0A2M4DEY4_ANODA</name>